<evidence type="ECO:0000313" key="3">
    <source>
        <dbReference type="Proteomes" id="UP000324222"/>
    </source>
</evidence>
<name>A0A5B7DMB1_PORTR</name>
<keyword evidence="3" id="KW-1185">Reference proteome</keyword>
<organism evidence="2 3">
    <name type="scientific">Portunus trituberculatus</name>
    <name type="common">Swimming crab</name>
    <name type="synonym">Neptunus trituberculatus</name>
    <dbReference type="NCBI Taxonomy" id="210409"/>
    <lineage>
        <taxon>Eukaryota</taxon>
        <taxon>Metazoa</taxon>
        <taxon>Ecdysozoa</taxon>
        <taxon>Arthropoda</taxon>
        <taxon>Crustacea</taxon>
        <taxon>Multicrustacea</taxon>
        <taxon>Malacostraca</taxon>
        <taxon>Eumalacostraca</taxon>
        <taxon>Eucarida</taxon>
        <taxon>Decapoda</taxon>
        <taxon>Pleocyemata</taxon>
        <taxon>Brachyura</taxon>
        <taxon>Eubrachyura</taxon>
        <taxon>Portunoidea</taxon>
        <taxon>Portunidae</taxon>
        <taxon>Portuninae</taxon>
        <taxon>Portunus</taxon>
    </lineage>
</organism>
<feature type="region of interest" description="Disordered" evidence="1">
    <location>
        <begin position="1"/>
        <end position="24"/>
    </location>
</feature>
<protein>
    <submittedName>
        <fullName evidence="2">Uncharacterized protein</fullName>
    </submittedName>
</protein>
<comment type="caution">
    <text evidence="2">The sequence shown here is derived from an EMBL/GenBank/DDBJ whole genome shotgun (WGS) entry which is preliminary data.</text>
</comment>
<proteinExistence type="predicted"/>
<reference evidence="2 3" key="1">
    <citation type="submission" date="2019-05" db="EMBL/GenBank/DDBJ databases">
        <title>Another draft genome of Portunus trituberculatus and its Hox gene families provides insights of decapod evolution.</title>
        <authorList>
            <person name="Jeong J.-H."/>
            <person name="Song I."/>
            <person name="Kim S."/>
            <person name="Choi T."/>
            <person name="Kim D."/>
            <person name="Ryu S."/>
            <person name="Kim W."/>
        </authorList>
    </citation>
    <scope>NUCLEOTIDE SEQUENCE [LARGE SCALE GENOMIC DNA]</scope>
    <source>
        <tissue evidence="2">Muscle</tissue>
    </source>
</reference>
<evidence type="ECO:0000313" key="2">
    <source>
        <dbReference type="EMBL" id="MPC22267.1"/>
    </source>
</evidence>
<dbReference type="AlphaFoldDB" id="A0A5B7DMB1"/>
<sequence length="102" mass="10463">MLFFIGSTDGQERPSPPPSLPPSPVTWLSLPSSPSLSRLSLLFLSPLPHHPAVPSLLASSSPSITWLSLLPFPSYLSPSLAAPGSLASMFPGCSAPADSPGG</sequence>
<gene>
    <name evidence="2" type="ORF">E2C01_015278</name>
</gene>
<dbReference type="Proteomes" id="UP000324222">
    <property type="component" value="Unassembled WGS sequence"/>
</dbReference>
<evidence type="ECO:0000256" key="1">
    <source>
        <dbReference type="SAM" id="MobiDB-lite"/>
    </source>
</evidence>
<dbReference type="EMBL" id="VSRR010001068">
    <property type="protein sequence ID" value="MPC22267.1"/>
    <property type="molecule type" value="Genomic_DNA"/>
</dbReference>
<accession>A0A5B7DMB1</accession>
<feature type="compositionally biased region" description="Pro residues" evidence="1">
    <location>
        <begin position="14"/>
        <end position="24"/>
    </location>
</feature>